<dbReference type="AlphaFoldDB" id="A0A0K1QTU6"/>
<dbReference type="SUPFAM" id="SSF50249">
    <property type="entry name" value="Nucleic acid-binding proteins"/>
    <property type="match status" value="1"/>
</dbReference>
<evidence type="ECO:0000259" key="1">
    <source>
        <dbReference type="Pfam" id="PF01796"/>
    </source>
</evidence>
<name>A0A0K1QTU6_PSEFL</name>
<dbReference type="InterPro" id="IPR012340">
    <property type="entry name" value="NA-bd_OB-fold"/>
</dbReference>
<dbReference type="RefSeq" id="WP_017338919.1">
    <property type="nucleotide sequence ID" value="NZ_CP010945.1"/>
</dbReference>
<dbReference type="EMBL" id="CP010945">
    <property type="protein sequence ID" value="AKV08885.1"/>
    <property type="molecule type" value="Genomic_DNA"/>
</dbReference>
<accession>A0A0K1QTU6</accession>
<dbReference type="Pfam" id="PF01796">
    <property type="entry name" value="OB_ChsH2_C"/>
    <property type="match status" value="1"/>
</dbReference>
<evidence type="ECO:0000313" key="2">
    <source>
        <dbReference type="EMBL" id="AKV08885.1"/>
    </source>
</evidence>
<protein>
    <submittedName>
        <fullName evidence="2">Nucleotide-binding protein</fullName>
    </submittedName>
</protein>
<feature type="domain" description="ChsH2 C-terminal OB-fold" evidence="1">
    <location>
        <begin position="46"/>
        <end position="91"/>
    </location>
</feature>
<reference evidence="2 3" key="1">
    <citation type="journal article" date="2012" name="J. Bacteriol.">
        <title>Draft genome sequence of the cyanide-utilizing bacterium Pseudomonas fluorescens strain NCIMB 11764.</title>
        <authorList>
            <person name="Vilo C.A."/>
            <person name="Benedik M.J."/>
            <person name="Kunz D.A."/>
            <person name="Dong Q."/>
        </authorList>
    </citation>
    <scope>NUCLEOTIDE SEQUENCE [LARGE SCALE GENOMIC DNA]</scope>
    <source>
        <strain evidence="2 3">NCIMB 11764</strain>
    </source>
</reference>
<evidence type="ECO:0000313" key="3">
    <source>
        <dbReference type="Proteomes" id="UP000017175"/>
    </source>
</evidence>
<dbReference type="eggNOG" id="COG1545">
    <property type="taxonomic scope" value="Bacteria"/>
</dbReference>
<dbReference type="Proteomes" id="UP000017175">
    <property type="component" value="Chromosome"/>
</dbReference>
<dbReference type="InterPro" id="IPR002878">
    <property type="entry name" value="ChsH2_C"/>
</dbReference>
<organism evidence="2 3">
    <name type="scientific">Pseudomonas fluorescens NCIMB 11764</name>
    <dbReference type="NCBI Taxonomy" id="1221522"/>
    <lineage>
        <taxon>Bacteria</taxon>
        <taxon>Pseudomonadati</taxon>
        <taxon>Pseudomonadota</taxon>
        <taxon>Gammaproteobacteria</taxon>
        <taxon>Pseudomonadales</taxon>
        <taxon>Pseudomonadaceae</taxon>
        <taxon>Pseudomonas</taxon>
    </lineage>
</organism>
<sequence length="119" mass="13014">MNSPSPVWASTTPPRLAASRHLGTGEIFFPAVTADSPLADQFQDTTLSVEGRVYSFTIMHPSPKSGLNPFVLAYVDLPGPVRLFGRLKASGDRPFIGEKCRVIADETFGYVFESLEIRP</sequence>
<proteinExistence type="predicted"/>
<dbReference type="OrthoDB" id="6937785at2"/>
<gene>
    <name evidence="2" type="ORF">B723_21830</name>
</gene>